<gene>
    <name evidence="2" type="ORF">METZ01_LOCUS481937</name>
</gene>
<reference evidence="2" key="1">
    <citation type="submission" date="2018-05" db="EMBL/GenBank/DDBJ databases">
        <authorList>
            <person name="Lanie J.A."/>
            <person name="Ng W.-L."/>
            <person name="Kazmierczak K.M."/>
            <person name="Andrzejewski T.M."/>
            <person name="Davidsen T.M."/>
            <person name="Wayne K.J."/>
            <person name="Tettelin H."/>
            <person name="Glass J.I."/>
            <person name="Rusch D."/>
            <person name="Podicherti R."/>
            <person name="Tsui H.-C.T."/>
            <person name="Winkler M.E."/>
        </authorList>
    </citation>
    <scope>NUCLEOTIDE SEQUENCE</scope>
</reference>
<organism evidence="2">
    <name type="scientific">marine metagenome</name>
    <dbReference type="NCBI Taxonomy" id="408172"/>
    <lineage>
        <taxon>unclassified sequences</taxon>
        <taxon>metagenomes</taxon>
        <taxon>ecological metagenomes</taxon>
    </lineage>
</organism>
<feature type="compositionally biased region" description="Acidic residues" evidence="1">
    <location>
        <begin position="230"/>
        <end position="241"/>
    </location>
</feature>
<dbReference type="AlphaFoldDB" id="A0A383CAK1"/>
<name>A0A383CAK1_9ZZZZ</name>
<accession>A0A383CAK1</accession>
<evidence type="ECO:0000256" key="1">
    <source>
        <dbReference type="SAM" id="MobiDB-lite"/>
    </source>
</evidence>
<feature type="region of interest" description="Disordered" evidence="1">
    <location>
        <begin position="221"/>
        <end position="241"/>
    </location>
</feature>
<proteinExistence type="predicted"/>
<feature type="non-terminal residue" evidence="2">
    <location>
        <position position="1"/>
    </location>
</feature>
<dbReference type="EMBL" id="UINC01207123">
    <property type="protein sequence ID" value="SVE29083.1"/>
    <property type="molecule type" value="Genomic_DNA"/>
</dbReference>
<evidence type="ECO:0000313" key="2">
    <source>
        <dbReference type="EMBL" id="SVE29083.1"/>
    </source>
</evidence>
<protein>
    <submittedName>
        <fullName evidence="2">Uncharacterized protein</fullName>
    </submittedName>
</protein>
<sequence length="241" mass="28384">ENEQRTQFEGIVVLWMMIQKEEIIEIAGDEENELLDPLMQELYNRRLIEIKKEGLLKGRQFWIVTEQGHQHLEKFMRRYTDFLKMIDIYCAVNLGDPPPDDPDEGAFAFERWFEYESEDAFAAYLDQERFQDIRVAVAIFKKMDPVEIVLMAFLNEGRLYCEEGWQWKLITDELWEDIIDICNSNFHPEDIGYDGPDGWISGEDVLKEVVEAGTKVMIELLEEEARQPPEADDDDDDDDDE</sequence>
<feature type="non-terminal residue" evidence="2">
    <location>
        <position position="241"/>
    </location>
</feature>